<dbReference type="Proteomes" id="UP001293593">
    <property type="component" value="Unassembled WGS sequence"/>
</dbReference>
<proteinExistence type="predicted"/>
<feature type="compositionally biased region" description="Polar residues" evidence="1">
    <location>
        <begin position="1"/>
        <end position="12"/>
    </location>
</feature>
<reference evidence="2" key="1">
    <citation type="submission" date="2023-10" db="EMBL/GenBank/DDBJ databases">
        <title>Chromosome-level genome of the transformable northern wattle, Acacia crassicarpa.</title>
        <authorList>
            <person name="Massaro I."/>
            <person name="Sinha N.R."/>
            <person name="Poethig S."/>
            <person name="Leichty A.R."/>
        </authorList>
    </citation>
    <scope>NUCLEOTIDE SEQUENCE</scope>
    <source>
        <strain evidence="2">Acra3RX</strain>
        <tissue evidence="2">Leaf</tissue>
    </source>
</reference>
<accession>A0AAE1MZ73</accession>
<comment type="caution">
    <text evidence="2">The sequence shown here is derived from an EMBL/GenBank/DDBJ whole genome shotgun (WGS) entry which is preliminary data.</text>
</comment>
<evidence type="ECO:0000256" key="1">
    <source>
        <dbReference type="SAM" id="MobiDB-lite"/>
    </source>
</evidence>
<protein>
    <submittedName>
        <fullName evidence="2">Uncharacterized protein</fullName>
    </submittedName>
</protein>
<evidence type="ECO:0000313" key="3">
    <source>
        <dbReference type="Proteomes" id="UP001293593"/>
    </source>
</evidence>
<dbReference type="AlphaFoldDB" id="A0AAE1MZ73"/>
<dbReference type="EMBL" id="JAWXYG010000002">
    <property type="protein sequence ID" value="KAK4279942.1"/>
    <property type="molecule type" value="Genomic_DNA"/>
</dbReference>
<sequence>MLSSQGNRNGPTSKEEEDLLKRSSKKIKNVVAEERNDLLKGHWPKLGDIQPVFNEGGTSFADKLKGVDRDDVVMDSGKNDDLLDDSLSDFSPEEDAQGGNDWKCKISESLSRNFPTFQFSDKMK</sequence>
<evidence type="ECO:0000313" key="2">
    <source>
        <dbReference type="EMBL" id="KAK4279942.1"/>
    </source>
</evidence>
<gene>
    <name evidence="2" type="ORF">QN277_011636</name>
</gene>
<organism evidence="2 3">
    <name type="scientific">Acacia crassicarpa</name>
    <name type="common">northern wattle</name>
    <dbReference type="NCBI Taxonomy" id="499986"/>
    <lineage>
        <taxon>Eukaryota</taxon>
        <taxon>Viridiplantae</taxon>
        <taxon>Streptophyta</taxon>
        <taxon>Embryophyta</taxon>
        <taxon>Tracheophyta</taxon>
        <taxon>Spermatophyta</taxon>
        <taxon>Magnoliopsida</taxon>
        <taxon>eudicotyledons</taxon>
        <taxon>Gunneridae</taxon>
        <taxon>Pentapetalae</taxon>
        <taxon>rosids</taxon>
        <taxon>fabids</taxon>
        <taxon>Fabales</taxon>
        <taxon>Fabaceae</taxon>
        <taxon>Caesalpinioideae</taxon>
        <taxon>mimosoid clade</taxon>
        <taxon>Acacieae</taxon>
        <taxon>Acacia</taxon>
    </lineage>
</organism>
<feature type="region of interest" description="Disordered" evidence="1">
    <location>
        <begin position="1"/>
        <end position="23"/>
    </location>
</feature>
<name>A0AAE1MZ73_9FABA</name>
<keyword evidence="3" id="KW-1185">Reference proteome</keyword>